<dbReference type="Proteomes" id="UP001152797">
    <property type="component" value="Unassembled WGS sequence"/>
</dbReference>
<accession>A0A9P1CJD5</accession>
<keyword evidence="5" id="KW-1185">Reference proteome</keyword>
<keyword evidence="1" id="KW-0812">Transmembrane</keyword>
<keyword evidence="1" id="KW-0472">Membrane</keyword>
<evidence type="ECO:0000313" key="2">
    <source>
        <dbReference type="EMBL" id="CAI3993179.1"/>
    </source>
</evidence>
<evidence type="ECO:0000313" key="5">
    <source>
        <dbReference type="Proteomes" id="UP001152797"/>
    </source>
</evidence>
<comment type="caution">
    <text evidence="2">The sequence shown here is derived from an EMBL/GenBank/DDBJ whole genome shotgun (WGS) entry which is preliminary data.</text>
</comment>
<name>A0A9P1CJD5_9DINO</name>
<keyword evidence="1" id="KW-1133">Transmembrane helix</keyword>
<evidence type="ECO:0000313" key="4">
    <source>
        <dbReference type="EMBL" id="CAL4780491.1"/>
    </source>
</evidence>
<organism evidence="2">
    <name type="scientific">Cladocopium goreaui</name>
    <dbReference type="NCBI Taxonomy" id="2562237"/>
    <lineage>
        <taxon>Eukaryota</taxon>
        <taxon>Sar</taxon>
        <taxon>Alveolata</taxon>
        <taxon>Dinophyceae</taxon>
        <taxon>Suessiales</taxon>
        <taxon>Symbiodiniaceae</taxon>
        <taxon>Cladocopium</taxon>
    </lineage>
</organism>
<dbReference type="OrthoDB" id="412061at2759"/>
<proteinExistence type="predicted"/>
<reference evidence="2" key="1">
    <citation type="submission" date="2022-10" db="EMBL/GenBank/DDBJ databases">
        <authorList>
            <person name="Chen Y."/>
            <person name="Dougan E. K."/>
            <person name="Chan C."/>
            <person name="Rhodes N."/>
            <person name="Thang M."/>
        </authorList>
    </citation>
    <scope>NUCLEOTIDE SEQUENCE</scope>
</reference>
<feature type="transmembrane region" description="Helical" evidence="1">
    <location>
        <begin position="21"/>
        <end position="43"/>
    </location>
</feature>
<dbReference type="EMBL" id="CAMXCT020001800">
    <property type="protein sequence ID" value="CAL1146554.1"/>
    <property type="molecule type" value="Genomic_DNA"/>
</dbReference>
<dbReference type="EMBL" id="CAMXCT010001800">
    <property type="protein sequence ID" value="CAI3993179.1"/>
    <property type="molecule type" value="Genomic_DNA"/>
</dbReference>
<dbReference type="AlphaFoldDB" id="A0A9P1CJD5"/>
<dbReference type="EMBL" id="CAMXCT030001800">
    <property type="protein sequence ID" value="CAL4780491.1"/>
    <property type="molecule type" value="Genomic_DNA"/>
</dbReference>
<evidence type="ECO:0000256" key="1">
    <source>
        <dbReference type="SAM" id="Phobius"/>
    </source>
</evidence>
<evidence type="ECO:0000313" key="3">
    <source>
        <dbReference type="EMBL" id="CAL1146554.1"/>
    </source>
</evidence>
<sequence length="109" mass="12059">MLGLRATFFIIVDVLVHMFELLKYGVSAVLIFIGVKLILAHHYTIEPHIVVFVLIGCIGASMVASVLKAEMEKKMEGLAPEDVKKRVEQVRERTTPLTSPYVPAALPAQ</sequence>
<protein>
    <submittedName>
        <fullName evidence="4">Uncharacterized membrane protein STKORF319</fullName>
    </submittedName>
</protein>
<reference evidence="3" key="2">
    <citation type="submission" date="2024-04" db="EMBL/GenBank/DDBJ databases">
        <authorList>
            <person name="Chen Y."/>
            <person name="Shah S."/>
            <person name="Dougan E. K."/>
            <person name="Thang M."/>
            <person name="Chan C."/>
        </authorList>
    </citation>
    <scope>NUCLEOTIDE SEQUENCE [LARGE SCALE GENOMIC DNA]</scope>
</reference>
<feature type="transmembrane region" description="Helical" evidence="1">
    <location>
        <begin position="49"/>
        <end position="67"/>
    </location>
</feature>
<gene>
    <name evidence="2" type="ORF">C1SCF055_LOCUS19953</name>
</gene>